<organism evidence="1 2">
    <name type="scientific">Claviceps africana</name>
    <dbReference type="NCBI Taxonomy" id="83212"/>
    <lineage>
        <taxon>Eukaryota</taxon>
        <taxon>Fungi</taxon>
        <taxon>Dikarya</taxon>
        <taxon>Ascomycota</taxon>
        <taxon>Pezizomycotina</taxon>
        <taxon>Sordariomycetes</taxon>
        <taxon>Hypocreomycetidae</taxon>
        <taxon>Hypocreales</taxon>
        <taxon>Clavicipitaceae</taxon>
        <taxon>Claviceps</taxon>
    </lineage>
</organism>
<sequence length="162" mass="17947">MSINGTPEQHSIYLGLYSRPNTSTYHWGLVLTDDTVPKLHHVNNDEGGWKYHVKAIAPNESKNLIALISLGRMNNVSRVIEAMKSVPTDGRSSRTREESNCVTWVKDVLMLLHQEGELTLATDIDNLEAQAKSFADTFADLAESGGGATIITEERLRRQLGV</sequence>
<keyword evidence="2" id="KW-1185">Reference proteome</keyword>
<reference evidence="1" key="1">
    <citation type="journal article" date="2020" name="bioRxiv">
        <title>Whole genome comparisons of ergot fungi reveals the divergence and evolution of species within the genus Claviceps are the result of varying mechanisms driving genome evolution and host range expansion.</title>
        <authorList>
            <person name="Wyka S.A."/>
            <person name="Mondo S.J."/>
            <person name="Liu M."/>
            <person name="Dettman J."/>
            <person name="Nalam V."/>
            <person name="Broders K.D."/>
        </authorList>
    </citation>
    <scope>NUCLEOTIDE SEQUENCE</scope>
    <source>
        <strain evidence="1">CCC 489</strain>
    </source>
</reference>
<name>A0A8K0J9R3_9HYPO</name>
<protein>
    <submittedName>
        <fullName evidence="1">Uncharacterized protein</fullName>
    </submittedName>
</protein>
<accession>A0A8K0J9R3</accession>
<gene>
    <name evidence="1" type="ORF">E4U42_000735</name>
</gene>
<dbReference type="InterPro" id="IPR054208">
    <property type="entry name" value="DUF6914"/>
</dbReference>
<dbReference type="AlphaFoldDB" id="A0A8K0J9R3"/>
<comment type="caution">
    <text evidence="1">The sequence shown here is derived from an EMBL/GenBank/DDBJ whole genome shotgun (WGS) entry which is preliminary data.</text>
</comment>
<proteinExistence type="predicted"/>
<evidence type="ECO:0000313" key="1">
    <source>
        <dbReference type="EMBL" id="KAG5928388.1"/>
    </source>
</evidence>
<dbReference type="Proteomes" id="UP000811619">
    <property type="component" value="Unassembled WGS sequence"/>
</dbReference>
<dbReference type="EMBL" id="SRPY01000119">
    <property type="protein sequence ID" value="KAG5928388.1"/>
    <property type="molecule type" value="Genomic_DNA"/>
</dbReference>
<evidence type="ECO:0000313" key="2">
    <source>
        <dbReference type="Proteomes" id="UP000811619"/>
    </source>
</evidence>
<dbReference type="Pfam" id="PF21858">
    <property type="entry name" value="DUF6914"/>
    <property type="match status" value="1"/>
</dbReference>
<dbReference type="OrthoDB" id="3016366at2759"/>